<dbReference type="WBParaSite" id="BXY_0965600.1">
    <property type="protein sequence ID" value="BXY_0965600.1"/>
    <property type="gene ID" value="BXY_0965600"/>
</dbReference>
<evidence type="ECO:0000259" key="2">
    <source>
        <dbReference type="Pfam" id="PF10328"/>
    </source>
</evidence>
<feature type="transmembrane region" description="Helical" evidence="1">
    <location>
        <begin position="147"/>
        <end position="165"/>
    </location>
</feature>
<feature type="domain" description="7TM GPCR serpentine receptor class x (Srx)" evidence="2">
    <location>
        <begin position="34"/>
        <end position="297"/>
    </location>
</feature>
<dbReference type="PANTHER" id="PTHR23017">
    <property type="entry name" value="SERPENTINE RECEPTOR, CLASS X"/>
    <property type="match status" value="1"/>
</dbReference>
<proteinExistence type="predicted"/>
<feature type="transmembrane region" description="Helical" evidence="1">
    <location>
        <begin position="294"/>
        <end position="315"/>
    </location>
</feature>
<protein>
    <submittedName>
        <fullName evidence="4">7TM_GPCR_Srx domain-containing protein</fullName>
    </submittedName>
</protein>
<feature type="transmembrane region" description="Helical" evidence="1">
    <location>
        <begin position="106"/>
        <end position="135"/>
    </location>
</feature>
<organism evidence="3 4">
    <name type="scientific">Bursaphelenchus xylophilus</name>
    <name type="common">Pinewood nematode worm</name>
    <name type="synonym">Aphelenchoides xylophilus</name>
    <dbReference type="NCBI Taxonomy" id="6326"/>
    <lineage>
        <taxon>Eukaryota</taxon>
        <taxon>Metazoa</taxon>
        <taxon>Ecdysozoa</taxon>
        <taxon>Nematoda</taxon>
        <taxon>Chromadorea</taxon>
        <taxon>Rhabditida</taxon>
        <taxon>Tylenchina</taxon>
        <taxon>Tylenchomorpha</taxon>
        <taxon>Aphelenchoidea</taxon>
        <taxon>Aphelenchoididae</taxon>
        <taxon>Bursaphelenchus</taxon>
    </lineage>
</organism>
<dbReference type="AlphaFoldDB" id="A0A1I7S9G0"/>
<dbReference type="InterPro" id="IPR019430">
    <property type="entry name" value="7TM_GPCR_serpentine_rcpt_Srx"/>
</dbReference>
<dbReference type="Proteomes" id="UP000095284">
    <property type="component" value="Unplaced"/>
</dbReference>
<feature type="transmembrane region" description="Helical" evidence="1">
    <location>
        <begin position="20"/>
        <end position="44"/>
    </location>
</feature>
<name>A0A1I7S9G0_BURXY</name>
<evidence type="ECO:0000256" key="1">
    <source>
        <dbReference type="SAM" id="Phobius"/>
    </source>
</evidence>
<feature type="transmembrane region" description="Helical" evidence="1">
    <location>
        <begin position="200"/>
        <end position="225"/>
    </location>
</feature>
<keyword evidence="1" id="KW-1133">Transmembrane helix</keyword>
<evidence type="ECO:0000313" key="3">
    <source>
        <dbReference type="Proteomes" id="UP000095284"/>
    </source>
</evidence>
<sequence length="345" mass="39163">MASSSSDSTDFVDDIPELRRVLSVVGFVLGLESIAVNVFAIWFLCRTSPLRNFNAALTVLKIALDIPTALVWTFWWLPWSFAAESSRTEDQDPWCLPRAYMGIDIALYFVVVSSFHLSLYAQVHIILARFFGVFYGFLFQRIYRKQYIVIGALITVFIVFNRVAVESLYIQCVAEYSPSFFVFLGAPMDDLGKDCDTPKFLYPLLITHFWIVVGICLVVALVTVVKLRLLNREQSKLAHISEPVKSHRRSAEWKLLIISVTTPVLLSIQVVAIMETDWTINEKRTIGTIAILSYVLNCIAELIVIQSFAIVQLLINQSFWRWIKCQPIEVAQCSTKTLISAKNSS</sequence>
<feature type="transmembrane region" description="Helical" evidence="1">
    <location>
        <begin position="56"/>
        <end position="77"/>
    </location>
</feature>
<dbReference type="PANTHER" id="PTHR23017:SF3">
    <property type="entry name" value="G-PROTEIN COUPLED RECEPTORS FAMILY 1 PROFILE DOMAIN-CONTAINING PROTEIN"/>
    <property type="match status" value="1"/>
</dbReference>
<evidence type="ECO:0000313" key="4">
    <source>
        <dbReference type="WBParaSite" id="BXY_0965600.1"/>
    </source>
</evidence>
<keyword evidence="1" id="KW-0812">Transmembrane</keyword>
<dbReference type="SUPFAM" id="SSF81321">
    <property type="entry name" value="Family A G protein-coupled receptor-like"/>
    <property type="match status" value="1"/>
</dbReference>
<feature type="transmembrane region" description="Helical" evidence="1">
    <location>
        <begin position="255"/>
        <end position="274"/>
    </location>
</feature>
<accession>A0A1I7S9G0</accession>
<keyword evidence="1" id="KW-0472">Membrane</keyword>
<reference evidence="4" key="1">
    <citation type="submission" date="2016-11" db="UniProtKB">
        <authorList>
            <consortium name="WormBaseParasite"/>
        </authorList>
    </citation>
    <scope>IDENTIFICATION</scope>
</reference>
<dbReference type="Pfam" id="PF10328">
    <property type="entry name" value="7TM_GPCR_Srx"/>
    <property type="match status" value="1"/>
</dbReference>